<accession>A0A0F4YYA0</accession>
<feature type="domain" description="Bromodomain associated" evidence="8">
    <location>
        <begin position="65"/>
        <end position="136"/>
    </location>
</feature>
<dbReference type="Pfam" id="PF10406">
    <property type="entry name" value="TAF8_C"/>
    <property type="match status" value="1"/>
</dbReference>
<dbReference type="InterPro" id="IPR019473">
    <property type="entry name" value="TFIID_su8_C"/>
</dbReference>
<feature type="region of interest" description="Disordered" evidence="7">
    <location>
        <begin position="1"/>
        <end position="41"/>
    </location>
</feature>
<evidence type="ECO:0000313" key="10">
    <source>
        <dbReference type="EMBL" id="KKA23262.1"/>
    </source>
</evidence>
<dbReference type="Pfam" id="PF07524">
    <property type="entry name" value="Bromo_TP"/>
    <property type="match status" value="1"/>
</dbReference>
<evidence type="ECO:0000256" key="1">
    <source>
        <dbReference type="ARBA" id="ARBA00004123"/>
    </source>
</evidence>
<keyword evidence="11" id="KW-1185">Reference proteome</keyword>
<dbReference type="AlphaFoldDB" id="A0A0F4YYA0"/>
<evidence type="ECO:0000256" key="3">
    <source>
        <dbReference type="ARBA" id="ARBA00017307"/>
    </source>
</evidence>
<comment type="similarity">
    <text evidence="2">Belongs to the TAF8 family.</text>
</comment>
<keyword evidence="6" id="KW-0539">Nucleus</keyword>
<dbReference type="OrthoDB" id="2193813at2759"/>
<evidence type="ECO:0000256" key="2">
    <source>
        <dbReference type="ARBA" id="ARBA00008767"/>
    </source>
</evidence>
<dbReference type="EMBL" id="LASV01000106">
    <property type="protein sequence ID" value="KKA23262.1"/>
    <property type="molecule type" value="Genomic_DNA"/>
</dbReference>
<evidence type="ECO:0000259" key="8">
    <source>
        <dbReference type="Pfam" id="PF07524"/>
    </source>
</evidence>
<evidence type="ECO:0000256" key="5">
    <source>
        <dbReference type="ARBA" id="ARBA00023163"/>
    </source>
</evidence>
<dbReference type="RefSeq" id="XP_013329874.1">
    <property type="nucleotide sequence ID" value="XM_013474420.1"/>
</dbReference>
<dbReference type="Proteomes" id="UP000053958">
    <property type="component" value="Unassembled WGS sequence"/>
</dbReference>
<evidence type="ECO:0000313" key="11">
    <source>
        <dbReference type="Proteomes" id="UP000053958"/>
    </source>
</evidence>
<reference evidence="10 11" key="1">
    <citation type="submission" date="2015-04" db="EMBL/GenBank/DDBJ databases">
        <authorList>
            <person name="Heijne W.H."/>
            <person name="Fedorova N.D."/>
            <person name="Nierman W.C."/>
            <person name="Vollebregt A.W."/>
            <person name="Zhao Z."/>
            <person name="Wu L."/>
            <person name="Kumar M."/>
            <person name="Stam H."/>
            <person name="van den Berg M.A."/>
            <person name="Pel H.J."/>
        </authorList>
    </citation>
    <scope>NUCLEOTIDE SEQUENCE [LARGE SCALE GENOMIC DNA]</scope>
    <source>
        <strain evidence="10 11">CBS 393.64</strain>
    </source>
</reference>
<comment type="subcellular location">
    <subcellularLocation>
        <location evidence="1">Nucleus</location>
    </subcellularLocation>
</comment>
<comment type="caution">
    <text evidence="10">The sequence shown here is derived from an EMBL/GenBank/DDBJ whole genome shotgun (WGS) entry which is preliminary data.</text>
</comment>
<feature type="domain" description="Transcription factor TFIID subunit 8 C-terminal" evidence="9">
    <location>
        <begin position="190"/>
        <end position="238"/>
    </location>
</feature>
<dbReference type="InterPro" id="IPR009072">
    <property type="entry name" value="Histone-fold"/>
</dbReference>
<dbReference type="Gene3D" id="1.10.20.10">
    <property type="entry name" value="Histone, subunit A"/>
    <property type="match status" value="1"/>
</dbReference>
<dbReference type="CDD" id="cd08049">
    <property type="entry name" value="TAF8"/>
    <property type="match status" value="1"/>
</dbReference>
<evidence type="ECO:0000259" key="9">
    <source>
        <dbReference type="Pfam" id="PF10406"/>
    </source>
</evidence>
<evidence type="ECO:0000256" key="6">
    <source>
        <dbReference type="ARBA" id="ARBA00023242"/>
    </source>
</evidence>
<keyword evidence="4" id="KW-0805">Transcription regulation</keyword>
<dbReference type="InterPro" id="IPR006565">
    <property type="entry name" value="BTP"/>
</dbReference>
<evidence type="ECO:0000256" key="7">
    <source>
        <dbReference type="SAM" id="MobiDB-lite"/>
    </source>
</evidence>
<gene>
    <name evidence="10" type="ORF">T310_2687</name>
</gene>
<name>A0A0F4YYA0_RASE3</name>
<dbReference type="InterPro" id="IPR037818">
    <property type="entry name" value="TAF8"/>
</dbReference>
<dbReference type="CDD" id="cd00076">
    <property type="entry name" value="HFD_SF"/>
    <property type="match status" value="1"/>
</dbReference>
<dbReference type="GeneID" id="25315038"/>
<dbReference type="PANTHER" id="PTHR46469:SF1">
    <property type="entry name" value="TRANSCRIPTION INITIATION FACTOR TFIID SUBUNIT 8"/>
    <property type="match status" value="1"/>
</dbReference>
<sequence length="358" mass="40086">MQQNGMADAIPSPDPPIKRSPSSLSSSGEPVAKRPKRPYHHHHRLQVPVQPGLCEPAIPDDGTITHLLNRAIGQVLKETGFDLAEPVALDSLRNATEEYILHFASFVRQNMTSCRRTQPIPQDFEHALRRSFISVDDLTPHLKPQSAVAPTPTLLPSPPPEEKDVFDSFAGMPILDPHLSGEEDRMRSKYIPPHFPQFPSKHTYRHTPVFTERELDPRKIRERATEDGRHGEEALRKLARAAFRDTQAAGAGQREKRLWGRKHENMETMFEKTVRGLVKKAQQKNNVPGTTDVQPMEIDSGAAQKQLKSPLANIELGPIVNCERGFWRKTATTGPQKTEKTEKVVEMKDAAVSRVSAG</sequence>
<protein>
    <recommendedName>
        <fullName evidence="3">Transcription initiation factor TFIID subunit 8</fullName>
    </recommendedName>
</protein>
<organism evidence="10 11">
    <name type="scientific">Rasamsonia emersonii (strain ATCC 16479 / CBS 393.64 / IMI 116815)</name>
    <dbReference type="NCBI Taxonomy" id="1408163"/>
    <lineage>
        <taxon>Eukaryota</taxon>
        <taxon>Fungi</taxon>
        <taxon>Dikarya</taxon>
        <taxon>Ascomycota</taxon>
        <taxon>Pezizomycotina</taxon>
        <taxon>Eurotiomycetes</taxon>
        <taxon>Eurotiomycetidae</taxon>
        <taxon>Eurotiales</taxon>
        <taxon>Trichocomaceae</taxon>
        <taxon>Rasamsonia</taxon>
    </lineage>
</organism>
<dbReference type="GO" id="GO:0005669">
    <property type="term" value="C:transcription factor TFIID complex"/>
    <property type="evidence" value="ECO:0007669"/>
    <property type="project" value="InterPro"/>
</dbReference>
<dbReference type="STRING" id="1408163.A0A0F4YYA0"/>
<dbReference type="GO" id="GO:0006367">
    <property type="term" value="P:transcription initiation at RNA polymerase II promoter"/>
    <property type="evidence" value="ECO:0007669"/>
    <property type="project" value="TreeGrafter"/>
</dbReference>
<dbReference type="GO" id="GO:0046982">
    <property type="term" value="F:protein heterodimerization activity"/>
    <property type="evidence" value="ECO:0007669"/>
    <property type="project" value="InterPro"/>
</dbReference>
<keyword evidence="5" id="KW-0804">Transcription</keyword>
<proteinExistence type="inferred from homology"/>
<dbReference type="PANTHER" id="PTHR46469">
    <property type="entry name" value="TRANSCRIPTION INITIATION FACTOR TFIID SUBUNIT 8"/>
    <property type="match status" value="1"/>
</dbReference>
<evidence type="ECO:0000256" key="4">
    <source>
        <dbReference type="ARBA" id="ARBA00023015"/>
    </source>
</evidence>